<accession>A0A6B0U8M4</accession>
<reference evidence="2" key="1">
    <citation type="submission" date="2019-12" db="EMBL/GenBank/DDBJ databases">
        <title>An insight into the sialome of adult female Ixodes ricinus ticks feeding for 6 days.</title>
        <authorList>
            <person name="Perner J."/>
            <person name="Ribeiro J.M.C."/>
        </authorList>
    </citation>
    <scope>NUCLEOTIDE SEQUENCE</scope>
    <source>
        <strain evidence="2">Semi-engorged</strain>
        <tissue evidence="2">Salivary glands</tissue>
    </source>
</reference>
<evidence type="ECO:0000256" key="1">
    <source>
        <dbReference type="SAM" id="MobiDB-lite"/>
    </source>
</evidence>
<proteinExistence type="predicted"/>
<dbReference type="EMBL" id="GIFC01005905">
    <property type="protein sequence ID" value="MXU87988.1"/>
    <property type="molecule type" value="Transcribed_RNA"/>
</dbReference>
<feature type="region of interest" description="Disordered" evidence="1">
    <location>
        <begin position="80"/>
        <end position="99"/>
    </location>
</feature>
<sequence>MYTDIIFVLQQLQVLTFLPRIPAKLTHFSVGLDIGSQLKPQSLHSTKALAVPPRQLVHLECLTDVALAVGALTRTGMRKTSSRLTAPLAARRSANQTVH</sequence>
<organism evidence="2">
    <name type="scientific">Ixodes ricinus</name>
    <name type="common">Common tick</name>
    <name type="synonym">Acarus ricinus</name>
    <dbReference type="NCBI Taxonomy" id="34613"/>
    <lineage>
        <taxon>Eukaryota</taxon>
        <taxon>Metazoa</taxon>
        <taxon>Ecdysozoa</taxon>
        <taxon>Arthropoda</taxon>
        <taxon>Chelicerata</taxon>
        <taxon>Arachnida</taxon>
        <taxon>Acari</taxon>
        <taxon>Parasitiformes</taxon>
        <taxon>Ixodida</taxon>
        <taxon>Ixodoidea</taxon>
        <taxon>Ixodidae</taxon>
        <taxon>Ixodinae</taxon>
        <taxon>Ixodes</taxon>
    </lineage>
</organism>
<protein>
    <submittedName>
        <fullName evidence="2">Putative secreted protein</fullName>
    </submittedName>
</protein>
<dbReference type="AlphaFoldDB" id="A0A6B0U8M4"/>
<name>A0A6B0U8M4_IXORI</name>
<evidence type="ECO:0000313" key="2">
    <source>
        <dbReference type="EMBL" id="MXU87988.1"/>
    </source>
</evidence>